<dbReference type="PANTHER" id="PTHR33525">
    <property type="match status" value="1"/>
</dbReference>
<dbReference type="InterPro" id="IPR013976">
    <property type="entry name" value="HDOD"/>
</dbReference>
<dbReference type="Gene3D" id="1.10.3210.10">
    <property type="entry name" value="Hypothetical protein af1432"/>
    <property type="match status" value="1"/>
</dbReference>
<keyword evidence="2" id="KW-0808">Transferase</keyword>
<evidence type="ECO:0000259" key="1">
    <source>
        <dbReference type="PROSITE" id="PS51833"/>
    </source>
</evidence>
<evidence type="ECO:0000313" key="2">
    <source>
        <dbReference type="EMBL" id="TCV89655.1"/>
    </source>
</evidence>
<comment type="caution">
    <text evidence="2">The sequence shown here is derived from an EMBL/GenBank/DDBJ whole genome shotgun (WGS) entry which is preliminary data.</text>
</comment>
<dbReference type="PANTHER" id="PTHR33525:SF3">
    <property type="entry name" value="RIBONUCLEASE Y"/>
    <property type="match status" value="1"/>
</dbReference>
<dbReference type="GO" id="GO:0016740">
    <property type="term" value="F:transferase activity"/>
    <property type="evidence" value="ECO:0007669"/>
    <property type="project" value="UniProtKB-KW"/>
</dbReference>
<dbReference type="Proteomes" id="UP000295367">
    <property type="component" value="Unassembled WGS sequence"/>
</dbReference>
<dbReference type="OrthoDB" id="9770715at2"/>
<proteinExistence type="predicted"/>
<keyword evidence="3" id="KW-1185">Reference proteome</keyword>
<dbReference type="EMBL" id="SMCO01000002">
    <property type="protein sequence ID" value="TCV89655.1"/>
    <property type="molecule type" value="Genomic_DNA"/>
</dbReference>
<name>A0A4R3YB46_9PROT</name>
<feature type="domain" description="HDOD" evidence="1">
    <location>
        <begin position="17"/>
        <end position="211"/>
    </location>
</feature>
<dbReference type="InterPro" id="IPR052340">
    <property type="entry name" value="RNase_Y/CdgJ"/>
</dbReference>
<gene>
    <name evidence="2" type="ORF">EDC63_102175</name>
</gene>
<dbReference type="SUPFAM" id="SSF109604">
    <property type="entry name" value="HD-domain/PDEase-like"/>
    <property type="match status" value="1"/>
</dbReference>
<organism evidence="2 3">
    <name type="scientific">Sulfurirhabdus autotrophica</name>
    <dbReference type="NCBI Taxonomy" id="1706046"/>
    <lineage>
        <taxon>Bacteria</taxon>
        <taxon>Pseudomonadati</taxon>
        <taxon>Pseudomonadota</taxon>
        <taxon>Betaproteobacteria</taxon>
        <taxon>Nitrosomonadales</taxon>
        <taxon>Sulfuricellaceae</taxon>
        <taxon>Sulfurirhabdus</taxon>
    </lineage>
</organism>
<accession>A0A4R3YB46</accession>
<dbReference type="InterPro" id="IPR006675">
    <property type="entry name" value="HDIG_dom"/>
</dbReference>
<dbReference type="RefSeq" id="WP_124947035.1">
    <property type="nucleotide sequence ID" value="NZ_BHVT01000057.1"/>
</dbReference>
<sequence length="277" mass="30585">MTDGIQMKEVLAKLHQLPVIPVVIQEVISSFSDPDMDSHVLAHKIEQDQGLTAKILRVANSSFYGLPRKIGSMQDAVVVMGFNNIRSLALSAGFVKAFPAGEESLFDRHAYWKRSFRVAAYAKALAKLLKQDQGMAFTAGMFHDIGQLVLDTCMQEQFSSVLEKQHASGEDLFEIEKAILGFDHIVIGAEVAKYWNFPQSIEHVIRFWHLPDQNPFEPVTGIVHVAALIESGLSGDALASSVSEVLRERLRINWADIEEGLPDTDEVNAGANLLLSA</sequence>
<dbReference type="PROSITE" id="PS51833">
    <property type="entry name" value="HDOD"/>
    <property type="match status" value="1"/>
</dbReference>
<dbReference type="Pfam" id="PF08668">
    <property type="entry name" value="HDOD"/>
    <property type="match status" value="1"/>
</dbReference>
<protein>
    <submittedName>
        <fullName evidence="2">Putative nucleotidyltransferase with HDIG domain</fullName>
    </submittedName>
</protein>
<evidence type="ECO:0000313" key="3">
    <source>
        <dbReference type="Proteomes" id="UP000295367"/>
    </source>
</evidence>
<reference evidence="2 3" key="1">
    <citation type="submission" date="2019-03" db="EMBL/GenBank/DDBJ databases">
        <title>Genomic Encyclopedia of Type Strains, Phase IV (KMG-IV): sequencing the most valuable type-strain genomes for metagenomic binning, comparative biology and taxonomic classification.</title>
        <authorList>
            <person name="Goeker M."/>
        </authorList>
    </citation>
    <scope>NUCLEOTIDE SEQUENCE [LARGE SCALE GENOMIC DNA]</scope>
    <source>
        <strain evidence="2 3">DSM 100309</strain>
    </source>
</reference>
<dbReference type="NCBIfam" id="TIGR00277">
    <property type="entry name" value="HDIG"/>
    <property type="match status" value="1"/>
</dbReference>
<dbReference type="AlphaFoldDB" id="A0A4R3YB46"/>